<sequence length="180" mass="20174">MADSLTTERLVLSAPRPEDLPEVIALHGDPEVMRFLEAPQSPERAEELFRTWLLPPERGFWTARLRDTGAFVGWFALEPAGADPGVVELGYRLTRASWGRGYGTEGSVALVDKVFREHTVHTVTANTMAVNSGSRRVLEKTGLRHVRTFHLEWADPLPGTEHGEVEYRLTREQWAAARTG</sequence>
<feature type="domain" description="N-acetyltransferase" evidence="1">
    <location>
        <begin position="10"/>
        <end position="172"/>
    </location>
</feature>
<proteinExistence type="predicted"/>
<accession>A0ABS5A5I6</accession>
<dbReference type="PANTHER" id="PTHR43792">
    <property type="entry name" value="GNAT FAMILY, PUTATIVE (AFU_ORTHOLOGUE AFUA_3G00765)-RELATED-RELATED"/>
    <property type="match status" value="1"/>
</dbReference>
<dbReference type="RefSeq" id="WP_086782740.1">
    <property type="nucleotide sequence ID" value="NZ_JAGIOO010000001.1"/>
</dbReference>
<dbReference type="PANTHER" id="PTHR43792:SF16">
    <property type="entry name" value="N-ACETYLTRANSFERASE DOMAIN-CONTAINING PROTEIN"/>
    <property type="match status" value="1"/>
</dbReference>
<keyword evidence="3" id="KW-1185">Reference proteome</keyword>
<dbReference type="Pfam" id="PF13302">
    <property type="entry name" value="Acetyltransf_3"/>
    <property type="match status" value="1"/>
</dbReference>
<protein>
    <submittedName>
        <fullName evidence="2">RimJ/RimL family protein N-acetyltransferase</fullName>
    </submittedName>
</protein>
<dbReference type="InterPro" id="IPR051531">
    <property type="entry name" value="N-acetyltransferase"/>
</dbReference>
<dbReference type="Gene3D" id="3.40.630.30">
    <property type="match status" value="1"/>
</dbReference>
<dbReference type="InterPro" id="IPR016181">
    <property type="entry name" value="Acyl_CoA_acyltransferase"/>
</dbReference>
<organism evidence="2 3">
    <name type="scientific">Crossiella equi</name>
    <dbReference type="NCBI Taxonomy" id="130796"/>
    <lineage>
        <taxon>Bacteria</taxon>
        <taxon>Bacillati</taxon>
        <taxon>Actinomycetota</taxon>
        <taxon>Actinomycetes</taxon>
        <taxon>Pseudonocardiales</taxon>
        <taxon>Pseudonocardiaceae</taxon>
        <taxon>Crossiella</taxon>
    </lineage>
</organism>
<dbReference type="PROSITE" id="PS51186">
    <property type="entry name" value="GNAT"/>
    <property type="match status" value="1"/>
</dbReference>
<reference evidence="2 3" key="1">
    <citation type="submission" date="2021-03" db="EMBL/GenBank/DDBJ databases">
        <title>Sequencing the genomes of 1000 actinobacteria strains.</title>
        <authorList>
            <person name="Klenk H.-P."/>
        </authorList>
    </citation>
    <scope>NUCLEOTIDE SEQUENCE [LARGE SCALE GENOMIC DNA]</scope>
    <source>
        <strain evidence="2 3">DSM 44580</strain>
    </source>
</reference>
<name>A0ABS5A5I6_9PSEU</name>
<dbReference type="SUPFAM" id="SSF55729">
    <property type="entry name" value="Acyl-CoA N-acyltransferases (Nat)"/>
    <property type="match status" value="1"/>
</dbReference>
<gene>
    <name evidence="2" type="ORF">JOF53_000433</name>
</gene>
<dbReference type="Proteomes" id="UP001519363">
    <property type="component" value="Unassembled WGS sequence"/>
</dbReference>
<evidence type="ECO:0000259" key="1">
    <source>
        <dbReference type="PROSITE" id="PS51186"/>
    </source>
</evidence>
<comment type="caution">
    <text evidence="2">The sequence shown here is derived from an EMBL/GenBank/DDBJ whole genome shotgun (WGS) entry which is preliminary data.</text>
</comment>
<dbReference type="InterPro" id="IPR000182">
    <property type="entry name" value="GNAT_dom"/>
</dbReference>
<evidence type="ECO:0000313" key="2">
    <source>
        <dbReference type="EMBL" id="MBP2471561.1"/>
    </source>
</evidence>
<dbReference type="EMBL" id="JAGIOO010000001">
    <property type="protein sequence ID" value="MBP2471561.1"/>
    <property type="molecule type" value="Genomic_DNA"/>
</dbReference>
<evidence type="ECO:0000313" key="3">
    <source>
        <dbReference type="Proteomes" id="UP001519363"/>
    </source>
</evidence>